<sequence>MAPPMLTRRAAALEEQLKLKNALRELKSLKQVNADLVREQDDSEVELRAIIAKNSQLKGELAELNSAHNLVIEERDQLQKAVSSFEQCISTYEEALGKISMLEGELSRACSTINDLQSQLHSAEILSTNNLYDELVASSSTMPMCIDLTCDSPCIKNPKPQQHSCSYLNSHN</sequence>
<reference evidence="2" key="1">
    <citation type="journal article" date="2013" name="BMC Genomics">
        <title>Unscrambling butterfly oogenesis.</title>
        <authorList>
            <person name="Carter J.M."/>
            <person name="Baker S.C."/>
            <person name="Pink R."/>
            <person name="Carter D.R."/>
            <person name="Collins A."/>
            <person name="Tomlin J."/>
            <person name="Gibbs M."/>
            <person name="Breuker C.J."/>
        </authorList>
    </citation>
    <scope>NUCLEOTIDE SEQUENCE</scope>
    <source>
        <tissue evidence="2">Ovary</tissue>
    </source>
</reference>
<feature type="non-terminal residue" evidence="2">
    <location>
        <position position="172"/>
    </location>
</feature>
<evidence type="ECO:0000256" key="1">
    <source>
        <dbReference type="SAM" id="Coils"/>
    </source>
</evidence>
<name>S4NZK7_9NEOP</name>
<dbReference type="EMBL" id="GAIX01008049">
    <property type="protein sequence ID" value="JAA84511.1"/>
    <property type="molecule type" value="Transcribed_RNA"/>
</dbReference>
<proteinExistence type="predicted"/>
<evidence type="ECO:0000313" key="2">
    <source>
        <dbReference type="EMBL" id="JAA84511.1"/>
    </source>
</evidence>
<accession>S4NZK7</accession>
<organism evidence="2">
    <name type="scientific">Pararge aegeria</name>
    <name type="common">speckled wood butterfly</name>
    <dbReference type="NCBI Taxonomy" id="116150"/>
    <lineage>
        <taxon>Eukaryota</taxon>
        <taxon>Metazoa</taxon>
        <taxon>Ecdysozoa</taxon>
        <taxon>Arthropoda</taxon>
        <taxon>Hexapoda</taxon>
        <taxon>Insecta</taxon>
        <taxon>Pterygota</taxon>
        <taxon>Neoptera</taxon>
        <taxon>Endopterygota</taxon>
        <taxon>Lepidoptera</taxon>
        <taxon>Glossata</taxon>
        <taxon>Ditrysia</taxon>
        <taxon>Papilionoidea</taxon>
        <taxon>Nymphalidae</taxon>
        <taxon>Satyrinae</taxon>
        <taxon>Satyrini</taxon>
        <taxon>Parargina</taxon>
        <taxon>Pararge</taxon>
    </lineage>
</organism>
<reference evidence="2" key="2">
    <citation type="submission" date="2013-05" db="EMBL/GenBank/DDBJ databases">
        <authorList>
            <person name="Carter J.-M."/>
            <person name="Baker S.C."/>
            <person name="Pink R."/>
            <person name="Carter D.R.F."/>
            <person name="Collins A."/>
            <person name="Tomlin J."/>
            <person name="Gibbs M."/>
            <person name="Breuker C.J."/>
        </authorList>
    </citation>
    <scope>NUCLEOTIDE SEQUENCE</scope>
    <source>
        <tissue evidence="2">Ovary</tissue>
    </source>
</reference>
<feature type="coiled-coil region" evidence="1">
    <location>
        <begin position="12"/>
        <end position="81"/>
    </location>
</feature>
<dbReference type="AlphaFoldDB" id="S4NZK7"/>
<keyword evidence="1" id="KW-0175">Coiled coil</keyword>
<protein>
    <submittedName>
        <fullName evidence="2">Myosin heavy chain</fullName>
    </submittedName>
</protein>